<evidence type="ECO:0000313" key="1">
    <source>
        <dbReference type="EMBL" id="KKO45255.1"/>
    </source>
</evidence>
<accession>A0A0M2V6H2</accession>
<dbReference type="RefSeq" id="WP_046557750.1">
    <property type="nucleotide sequence ID" value="NZ_LAHO01000010.1"/>
</dbReference>
<protein>
    <recommendedName>
        <fullName evidence="3">DUF4878 domain-containing protein</fullName>
    </recommendedName>
</protein>
<dbReference type="PATRIC" id="fig|336831.14.peg.411"/>
<comment type="caution">
    <text evidence="1">The sequence shown here is derived from an EMBL/GenBank/DDBJ whole genome shotgun (WGS) entry which is preliminary data.</text>
</comment>
<gene>
    <name evidence="1" type="ORF">WG68_11020</name>
</gene>
<dbReference type="Proteomes" id="UP000034228">
    <property type="component" value="Unassembled WGS sequence"/>
</dbReference>
<sequence length="148" mass="16650">MKLILPLILSLLLLGACGERPKSNVHWGTPEHIATEFFHALYNEKDLDKAKSLSTEEFAALLASYVTARQAARTLLNMSYDEVTIEVNRSGQNLRQQYDNDADVTLVFSGQLDGRQVDNLRTVSMVKQSGKWLVKTVKNDRFSNTATF</sequence>
<reference evidence="1 2" key="1">
    <citation type="submission" date="2015-03" db="EMBL/GenBank/DDBJ databases">
        <title>Draft genome sequences of two protease-producing strains of Arsukibacterium isolated from two cold and alkaline environments.</title>
        <authorList>
            <person name="Lylloff J.E."/>
            <person name="Skov L.B."/>
            <person name="Jepsen M."/>
            <person name="Hallin P.F."/>
            <person name="Sorensen S.J."/>
            <person name="Stougaard P."/>
            <person name="Glaring M.A."/>
        </authorList>
    </citation>
    <scope>NUCLEOTIDE SEQUENCE [LARGE SCALE GENOMIC DNA]</scope>
    <source>
        <strain evidence="1 2">GCM72</strain>
    </source>
</reference>
<evidence type="ECO:0000313" key="2">
    <source>
        <dbReference type="Proteomes" id="UP000034228"/>
    </source>
</evidence>
<name>A0A0M2V6H2_9GAMM</name>
<dbReference type="PROSITE" id="PS51257">
    <property type="entry name" value="PROKAR_LIPOPROTEIN"/>
    <property type="match status" value="1"/>
</dbReference>
<evidence type="ECO:0008006" key="3">
    <source>
        <dbReference type="Google" id="ProtNLM"/>
    </source>
</evidence>
<dbReference type="AlphaFoldDB" id="A0A0M2V6H2"/>
<keyword evidence="2" id="KW-1185">Reference proteome</keyword>
<organism evidence="1 2">
    <name type="scientific">Arsukibacterium ikkense</name>
    <dbReference type="NCBI Taxonomy" id="336831"/>
    <lineage>
        <taxon>Bacteria</taxon>
        <taxon>Pseudomonadati</taxon>
        <taxon>Pseudomonadota</taxon>
        <taxon>Gammaproteobacteria</taxon>
        <taxon>Chromatiales</taxon>
        <taxon>Chromatiaceae</taxon>
        <taxon>Arsukibacterium</taxon>
    </lineage>
</organism>
<proteinExistence type="predicted"/>
<dbReference type="EMBL" id="LAHO01000010">
    <property type="protein sequence ID" value="KKO45255.1"/>
    <property type="molecule type" value="Genomic_DNA"/>
</dbReference>
<dbReference type="OrthoDB" id="5767078at2"/>